<keyword evidence="3" id="KW-1185">Reference proteome</keyword>
<sequence length="82" mass="8321">MPTITRPFQLSIGLWILAGIFTLLAVTVSGPLGGFSWVDVAARVLALAAAVQSGAAILQAAGKDAPIPETAPAEPRSPLPTT</sequence>
<evidence type="ECO:0000313" key="3">
    <source>
        <dbReference type="Proteomes" id="UP001575652"/>
    </source>
</evidence>
<protein>
    <submittedName>
        <fullName evidence="2">Uncharacterized protein</fullName>
    </submittedName>
</protein>
<dbReference type="EMBL" id="JBHDLJ010000013">
    <property type="protein sequence ID" value="MFB0835741.1"/>
    <property type="molecule type" value="Genomic_DNA"/>
</dbReference>
<evidence type="ECO:0000313" key="2">
    <source>
        <dbReference type="EMBL" id="MFB0835741.1"/>
    </source>
</evidence>
<evidence type="ECO:0000256" key="1">
    <source>
        <dbReference type="SAM" id="Phobius"/>
    </source>
</evidence>
<gene>
    <name evidence="2" type="ORF">ACETWP_14210</name>
</gene>
<reference evidence="2 3" key="1">
    <citation type="submission" date="2024-09" db="EMBL/GenBank/DDBJ databases">
        <authorList>
            <person name="Salinas-Garcia M.A."/>
            <person name="Prieme A."/>
        </authorList>
    </citation>
    <scope>NUCLEOTIDE SEQUENCE [LARGE SCALE GENOMIC DNA]</scope>
    <source>
        <strain evidence="2 3">DSM 21081</strain>
    </source>
</reference>
<keyword evidence="1" id="KW-0472">Membrane</keyword>
<organism evidence="2 3">
    <name type="scientific">Arthrobacter halodurans</name>
    <dbReference type="NCBI Taxonomy" id="516699"/>
    <lineage>
        <taxon>Bacteria</taxon>
        <taxon>Bacillati</taxon>
        <taxon>Actinomycetota</taxon>
        <taxon>Actinomycetes</taxon>
        <taxon>Micrococcales</taxon>
        <taxon>Micrococcaceae</taxon>
        <taxon>Arthrobacter</taxon>
    </lineage>
</organism>
<accession>A0ABV4UQ08</accession>
<keyword evidence="1" id="KW-1133">Transmembrane helix</keyword>
<name>A0ABV4UQ08_9MICC</name>
<dbReference type="Proteomes" id="UP001575652">
    <property type="component" value="Unassembled WGS sequence"/>
</dbReference>
<feature type="transmembrane region" description="Helical" evidence="1">
    <location>
        <begin position="12"/>
        <end position="34"/>
    </location>
</feature>
<proteinExistence type="predicted"/>
<comment type="caution">
    <text evidence="2">The sequence shown here is derived from an EMBL/GenBank/DDBJ whole genome shotgun (WGS) entry which is preliminary data.</text>
</comment>
<dbReference type="RefSeq" id="WP_373972914.1">
    <property type="nucleotide sequence ID" value="NZ_JBHDLJ010000013.1"/>
</dbReference>
<keyword evidence="1" id="KW-0812">Transmembrane</keyword>